<keyword evidence="3" id="KW-1185">Reference proteome</keyword>
<evidence type="ECO:0000256" key="1">
    <source>
        <dbReference type="SAM" id="MobiDB-lite"/>
    </source>
</evidence>
<reference evidence="2 3" key="1">
    <citation type="submission" date="2011-10" db="EMBL/GenBank/DDBJ databases">
        <authorList>
            <person name="Genoscope - CEA"/>
        </authorList>
    </citation>
    <scope>NUCLEOTIDE SEQUENCE [LARGE SCALE GENOMIC DNA]</scope>
    <source>
        <strain evidence="2 3">RCC 1105</strain>
    </source>
</reference>
<evidence type="ECO:0000313" key="3">
    <source>
        <dbReference type="Proteomes" id="UP000198341"/>
    </source>
</evidence>
<dbReference type="RefSeq" id="XP_007513761.1">
    <property type="nucleotide sequence ID" value="XM_007513699.1"/>
</dbReference>
<feature type="region of interest" description="Disordered" evidence="1">
    <location>
        <begin position="1"/>
        <end position="78"/>
    </location>
</feature>
<gene>
    <name evidence="2" type="ORF">Bathy04g03080</name>
</gene>
<organism evidence="2 3">
    <name type="scientific">Bathycoccus prasinos</name>
    <dbReference type="NCBI Taxonomy" id="41875"/>
    <lineage>
        <taxon>Eukaryota</taxon>
        <taxon>Viridiplantae</taxon>
        <taxon>Chlorophyta</taxon>
        <taxon>Mamiellophyceae</taxon>
        <taxon>Mamiellales</taxon>
        <taxon>Bathycoccaceae</taxon>
        <taxon>Bathycoccus</taxon>
    </lineage>
</organism>
<protein>
    <submittedName>
        <fullName evidence="2">Uncharacterized protein</fullName>
    </submittedName>
</protein>
<proteinExistence type="predicted"/>
<dbReference type="KEGG" id="bpg:Bathy04g03080"/>
<feature type="region of interest" description="Disordered" evidence="1">
    <location>
        <begin position="250"/>
        <end position="269"/>
    </location>
</feature>
<name>K8EE38_9CHLO</name>
<accession>K8EE38</accession>
<feature type="compositionally biased region" description="Acidic residues" evidence="1">
    <location>
        <begin position="55"/>
        <end position="65"/>
    </location>
</feature>
<evidence type="ECO:0000313" key="2">
    <source>
        <dbReference type="EMBL" id="CCO16286.1"/>
    </source>
</evidence>
<dbReference type="EMBL" id="FO082275">
    <property type="protein sequence ID" value="CCO16286.1"/>
    <property type="molecule type" value="Genomic_DNA"/>
</dbReference>
<dbReference type="GeneID" id="19016334"/>
<dbReference type="AlphaFoldDB" id="K8EE38"/>
<feature type="compositionally biased region" description="Basic and acidic residues" evidence="1">
    <location>
        <begin position="66"/>
        <end position="76"/>
    </location>
</feature>
<feature type="compositionally biased region" description="Low complexity" evidence="1">
    <location>
        <begin position="1"/>
        <end position="13"/>
    </location>
</feature>
<dbReference type="Proteomes" id="UP000198341">
    <property type="component" value="Chromosome 4"/>
</dbReference>
<sequence>MKPPQKQQQQQQQLTTKSDNRKKHKKGGGISDRSFAEKNMTIIEGKEEKKKREGEVEEEEEEEEARDSIKAWEEKNSNPGWNVVESSCPLSEEQVREVEAYFLAGKKRGRLVPKYALYLLDEDEEEEEEEGGGGRVAREKHHFGSKNKLGVAIPGVGANVVDAKRLILSTTVSRSVFMKLFDEKIEEKIKVSDAQCLKKETKALAKFLAKSIATVAILPVGKRITREAYQKMQKEIFCVVRGYSQKNVKHASEHHIGPSARRSEQTHPV</sequence>
<feature type="compositionally biased region" description="Basic and acidic residues" evidence="1">
    <location>
        <begin position="44"/>
        <end position="54"/>
    </location>
</feature>